<dbReference type="SUPFAM" id="SSF54427">
    <property type="entry name" value="NTF2-like"/>
    <property type="match status" value="1"/>
</dbReference>
<dbReference type="Proteomes" id="UP000235994">
    <property type="component" value="Unassembled WGS sequence"/>
</dbReference>
<proteinExistence type="predicted"/>
<gene>
    <name evidence="2" type="ORF">C1I89_32390</name>
</gene>
<dbReference type="InterPro" id="IPR032710">
    <property type="entry name" value="NTF2-like_dom_sf"/>
</dbReference>
<dbReference type="AlphaFoldDB" id="A0A2N8K903"/>
<dbReference type="Pfam" id="PF13474">
    <property type="entry name" value="SnoaL_3"/>
    <property type="match status" value="1"/>
</dbReference>
<protein>
    <submittedName>
        <fullName evidence="2">DUF4440 domain-containing protein</fullName>
    </submittedName>
</protein>
<dbReference type="Gene3D" id="3.10.450.50">
    <property type="match status" value="1"/>
</dbReference>
<name>A0A2N8K903_9BURK</name>
<accession>A0A2N8K903</accession>
<sequence>MDVPRITSWVLRECYGVYVPIHAKETEMRNLEKRQIENIVLDWARAVSAGDRDGILARHADDLLMFDFPNTVRGIAAYDKTWDFFYANPRGTITYAPRDLAITAGQDVAFACCEVHCDGTSAGPLDFRLTVGLERRNGEWIITHEHHSMVTTEERFIEQ</sequence>
<comment type="caution">
    <text evidence="2">The sequence shown here is derived from an EMBL/GenBank/DDBJ whole genome shotgun (WGS) entry which is preliminary data.</text>
</comment>
<evidence type="ECO:0000313" key="3">
    <source>
        <dbReference type="Proteomes" id="UP000235994"/>
    </source>
</evidence>
<feature type="domain" description="SnoaL-like" evidence="1">
    <location>
        <begin position="36"/>
        <end position="150"/>
    </location>
</feature>
<evidence type="ECO:0000259" key="1">
    <source>
        <dbReference type="Pfam" id="PF13474"/>
    </source>
</evidence>
<dbReference type="EMBL" id="POQS01000015">
    <property type="protein sequence ID" value="PND29922.1"/>
    <property type="molecule type" value="Genomic_DNA"/>
</dbReference>
<organism evidence="2 3">
    <name type="scientific">Achromobacter pulmonis</name>
    <dbReference type="NCBI Taxonomy" id="1389932"/>
    <lineage>
        <taxon>Bacteria</taxon>
        <taxon>Pseudomonadati</taxon>
        <taxon>Pseudomonadota</taxon>
        <taxon>Betaproteobacteria</taxon>
        <taxon>Burkholderiales</taxon>
        <taxon>Alcaligenaceae</taxon>
        <taxon>Achromobacter</taxon>
    </lineage>
</organism>
<reference evidence="2 3" key="1">
    <citation type="submission" date="2018-01" db="EMBL/GenBank/DDBJ databases">
        <title>The draft genome of an aniline degradation strain ANB-1.</title>
        <authorList>
            <person name="Zhang L."/>
            <person name="Jiang J."/>
        </authorList>
    </citation>
    <scope>NUCLEOTIDE SEQUENCE [LARGE SCALE GENOMIC DNA]</scope>
    <source>
        <strain evidence="2 3">ANB-1</strain>
    </source>
</reference>
<evidence type="ECO:0000313" key="2">
    <source>
        <dbReference type="EMBL" id="PND29922.1"/>
    </source>
</evidence>
<dbReference type="InterPro" id="IPR037401">
    <property type="entry name" value="SnoaL-like"/>
</dbReference>
<keyword evidence="3" id="KW-1185">Reference proteome</keyword>